<dbReference type="InterPro" id="IPR051681">
    <property type="entry name" value="Ser/Thr_Kinases-Pseudokinases"/>
</dbReference>
<dbReference type="InterPro" id="IPR011009">
    <property type="entry name" value="Kinase-like_dom_sf"/>
</dbReference>
<dbReference type="InterPro" id="IPR008266">
    <property type="entry name" value="Tyr_kinase_AS"/>
</dbReference>
<reference evidence="2" key="1">
    <citation type="submission" date="2021-06" db="EMBL/GenBank/DDBJ databases">
        <authorList>
            <person name="Kallberg Y."/>
            <person name="Tangrot J."/>
            <person name="Rosling A."/>
        </authorList>
    </citation>
    <scope>NUCLEOTIDE SEQUENCE</scope>
    <source>
        <strain evidence="2">UK204</strain>
    </source>
</reference>
<dbReference type="Pfam" id="PF08238">
    <property type="entry name" value="Sel1"/>
    <property type="match status" value="3"/>
</dbReference>
<dbReference type="SUPFAM" id="SSF56112">
    <property type="entry name" value="Protein kinase-like (PK-like)"/>
    <property type="match status" value="1"/>
</dbReference>
<dbReference type="SUPFAM" id="SSF81901">
    <property type="entry name" value="HCP-like"/>
    <property type="match status" value="1"/>
</dbReference>
<dbReference type="GO" id="GO:0005524">
    <property type="term" value="F:ATP binding"/>
    <property type="evidence" value="ECO:0007669"/>
    <property type="project" value="InterPro"/>
</dbReference>
<evidence type="ECO:0000259" key="1">
    <source>
        <dbReference type="PROSITE" id="PS50011"/>
    </source>
</evidence>
<dbReference type="PROSITE" id="PS00109">
    <property type="entry name" value="PROTEIN_KINASE_TYR"/>
    <property type="match status" value="1"/>
</dbReference>
<feature type="non-terminal residue" evidence="2">
    <location>
        <position position="1"/>
    </location>
</feature>
<feature type="non-terminal residue" evidence="2">
    <location>
        <position position="445"/>
    </location>
</feature>
<dbReference type="EMBL" id="CAJVPQ010016160">
    <property type="protein sequence ID" value="CAG8744887.1"/>
    <property type="molecule type" value="Genomic_DNA"/>
</dbReference>
<sequence length="445" mass="51457">NDPKLNELQDEINYLKRLSECENILKFHGLVRRNTSLSVIMKWGEYKLQPYLEKYLNMEWTKKLLIARGIADALNFIHTNNILHYDIRSDNIYLDILLQPKLCGFRIAKDSPIIMNSANDKTNSRWTPPEKFREEEYTKASEIYSFSLILWEIINHKLPFHTVDPKDIKIKVLNGEHPQPETINNVPVEYQEIMKKGWDSNPSKRPTIQKVSNVLNKLDSELHGVKIGGYDDNFLSPKAAAFKDDASFEDDASSIQSDNSCVSYNADLNVTHHFAKKSKVLDKFNPFRKHLDIEEAIKLHNRRQYKKAWKLFKAIEVKTGSPEAKFCVGYYYLKGHHEGRGGKPDPDSSLKYLYQAAKEGQRNAQYWYAEVILNSNYNLKAQKDDRNHQLAIQYLEKASNQGCISAMRDLGEIRKKGKYGCPPDKYVGKDLINKARTLSLLCTFD</sequence>
<dbReference type="AlphaFoldDB" id="A0A9N9IPQ9"/>
<dbReference type="PANTHER" id="PTHR44329">
    <property type="entry name" value="SERINE/THREONINE-PROTEIN KINASE TNNI3K-RELATED"/>
    <property type="match status" value="1"/>
</dbReference>
<dbReference type="Proteomes" id="UP000789570">
    <property type="component" value="Unassembled WGS sequence"/>
</dbReference>
<dbReference type="GO" id="GO:0004674">
    <property type="term" value="F:protein serine/threonine kinase activity"/>
    <property type="evidence" value="ECO:0007669"/>
    <property type="project" value="TreeGrafter"/>
</dbReference>
<dbReference type="InterPro" id="IPR000719">
    <property type="entry name" value="Prot_kinase_dom"/>
</dbReference>
<organism evidence="2 3">
    <name type="scientific">Funneliformis caledonium</name>
    <dbReference type="NCBI Taxonomy" id="1117310"/>
    <lineage>
        <taxon>Eukaryota</taxon>
        <taxon>Fungi</taxon>
        <taxon>Fungi incertae sedis</taxon>
        <taxon>Mucoromycota</taxon>
        <taxon>Glomeromycotina</taxon>
        <taxon>Glomeromycetes</taxon>
        <taxon>Glomerales</taxon>
        <taxon>Glomeraceae</taxon>
        <taxon>Funneliformis</taxon>
    </lineage>
</organism>
<name>A0A9N9IPQ9_9GLOM</name>
<comment type="caution">
    <text evidence="2">The sequence shown here is derived from an EMBL/GenBank/DDBJ whole genome shotgun (WGS) entry which is preliminary data.</text>
</comment>
<dbReference type="Gene3D" id="1.25.40.10">
    <property type="entry name" value="Tetratricopeptide repeat domain"/>
    <property type="match status" value="1"/>
</dbReference>
<accession>A0A9N9IPQ9</accession>
<proteinExistence type="predicted"/>
<feature type="domain" description="Protein kinase" evidence="1">
    <location>
        <begin position="1"/>
        <end position="222"/>
    </location>
</feature>
<keyword evidence="3" id="KW-1185">Reference proteome</keyword>
<dbReference type="InterPro" id="IPR001245">
    <property type="entry name" value="Ser-Thr/Tyr_kinase_cat_dom"/>
</dbReference>
<protein>
    <submittedName>
        <fullName evidence="2">10993_t:CDS:1</fullName>
    </submittedName>
</protein>
<dbReference type="InterPro" id="IPR006597">
    <property type="entry name" value="Sel1-like"/>
</dbReference>
<evidence type="ECO:0000313" key="2">
    <source>
        <dbReference type="EMBL" id="CAG8744887.1"/>
    </source>
</evidence>
<dbReference type="Pfam" id="PF07714">
    <property type="entry name" value="PK_Tyr_Ser-Thr"/>
    <property type="match status" value="1"/>
</dbReference>
<evidence type="ECO:0000313" key="3">
    <source>
        <dbReference type="Proteomes" id="UP000789570"/>
    </source>
</evidence>
<dbReference type="OrthoDB" id="2422033at2759"/>
<dbReference type="Gene3D" id="1.10.510.10">
    <property type="entry name" value="Transferase(Phosphotransferase) domain 1"/>
    <property type="match status" value="1"/>
</dbReference>
<dbReference type="PROSITE" id="PS50011">
    <property type="entry name" value="PROTEIN_KINASE_DOM"/>
    <property type="match status" value="1"/>
</dbReference>
<gene>
    <name evidence="2" type="ORF">FCALED_LOCUS15889</name>
</gene>
<dbReference type="InterPro" id="IPR011990">
    <property type="entry name" value="TPR-like_helical_dom_sf"/>
</dbReference>